<comment type="caution">
    <text evidence="2">The sequence shown here is derived from an EMBL/GenBank/DDBJ whole genome shotgun (WGS) entry which is preliminary data.</text>
</comment>
<gene>
    <name evidence="2" type="ORF">HGB44_03990</name>
</gene>
<name>A0A7X6MBU0_9ACTN</name>
<dbReference type="Proteomes" id="UP000553209">
    <property type="component" value="Unassembled WGS sequence"/>
</dbReference>
<proteinExistence type="predicted"/>
<organism evidence="2 3">
    <name type="scientific">Nocardiopsis alborubida</name>
    <dbReference type="NCBI Taxonomy" id="146802"/>
    <lineage>
        <taxon>Bacteria</taxon>
        <taxon>Bacillati</taxon>
        <taxon>Actinomycetota</taxon>
        <taxon>Actinomycetes</taxon>
        <taxon>Streptosporangiales</taxon>
        <taxon>Nocardiopsidaceae</taxon>
        <taxon>Nocardiopsis</taxon>
    </lineage>
</organism>
<accession>A0A7X6MBU0</accession>
<keyword evidence="3" id="KW-1185">Reference proteome</keyword>
<dbReference type="AlphaFoldDB" id="A0A7X6MBU0"/>
<dbReference type="RefSeq" id="WP_061080540.1">
    <property type="nucleotide sequence ID" value="NZ_JAAXPG010000003.1"/>
</dbReference>
<dbReference type="Pfam" id="PF23544">
    <property type="entry name" value="AtuA_ferredoxin"/>
    <property type="match status" value="1"/>
</dbReference>
<evidence type="ECO:0000259" key="1">
    <source>
        <dbReference type="Pfam" id="PF23544"/>
    </source>
</evidence>
<protein>
    <recommendedName>
        <fullName evidence="1">AtuA-like ferredoxin-fold domain-containing protein</fullName>
    </recommendedName>
</protein>
<dbReference type="EMBL" id="JAAXPG010000003">
    <property type="protein sequence ID" value="NKY96840.1"/>
    <property type="molecule type" value="Genomic_DNA"/>
</dbReference>
<evidence type="ECO:0000313" key="2">
    <source>
        <dbReference type="EMBL" id="NKY96840.1"/>
    </source>
</evidence>
<dbReference type="InterPro" id="IPR056362">
    <property type="entry name" value="AtuA-like_ferredoxin_dom"/>
</dbReference>
<feature type="domain" description="AtuA-like ferredoxin-fold" evidence="1">
    <location>
        <begin position="5"/>
        <end position="101"/>
    </location>
</feature>
<reference evidence="2 3" key="1">
    <citation type="submission" date="2020-04" db="EMBL/GenBank/DDBJ databases">
        <title>MicrobeNet Type strains.</title>
        <authorList>
            <person name="Nicholson A.C."/>
        </authorList>
    </citation>
    <scope>NUCLEOTIDE SEQUENCE [LARGE SCALE GENOMIC DNA]</scope>
    <source>
        <strain evidence="2 3">ATCC 23612</strain>
    </source>
</reference>
<evidence type="ECO:0000313" key="3">
    <source>
        <dbReference type="Proteomes" id="UP000553209"/>
    </source>
</evidence>
<sequence>MSTVLRDVAHARAGDKGNLNTIAVIAYAPEWYPVLCAELTPDRVALALGGRVSGPVTVHRMDNVCALVLVCPRAGEDTVTTSLYLDAHGKSLASVLLGMELEGVPEAD</sequence>